<gene>
    <name evidence="3" type="ORF">SAMN05216388_102254</name>
</gene>
<proteinExistence type="predicted"/>
<reference evidence="4" key="1">
    <citation type="submission" date="2016-10" db="EMBL/GenBank/DDBJ databases">
        <authorList>
            <person name="Varghese N."/>
            <person name="Submissions S."/>
        </authorList>
    </citation>
    <scope>NUCLEOTIDE SEQUENCE [LARGE SCALE GENOMIC DNA]</scope>
    <source>
        <strain evidence="4">IBRC-M 10043</strain>
    </source>
</reference>
<dbReference type="InterPro" id="IPR000014">
    <property type="entry name" value="PAS"/>
</dbReference>
<dbReference type="PANTHER" id="PTHR44757">
    <property type="entry name" value="DIGUANYLATE CYCLASE DGCP"/>
    <property type="match status" value="1"/>
</dbReference>
<dbReference type="InterPro" id="IPR001610">
    <property type="entry name" value="PAC"/>
</dbReference>
<dbReference type="Pfam" id="PF08447">
    <property type="entry name" value="PAS_3"/>
    <property type="match status" value="1"/>
</dbReference>
<dbReference type="InterPro" id="IPR013655">
    <property type="entry name" value="PAS_fold_3"/>
</dbReference>
<dbReference type="Gene3D" id="3.40.50.2300">
    <property type="match status" value="1"/>
</dbReference>
<dbReference type="PANTHER" id="PTHR44757:SF2">
    <property type="entry name" value="BIOFILM ARCHITECTURE MAINTENANCE PROTEIN MBAA"/>
    <property type="match status" value="1"/>
</dbReference>
<dbReference type="PROSITE" id="PS50112">
    <property type="entry name" value="PAS"/>
    <property type="match status" value="2"/>
</dbReference>
<organism evidence="3 4">
    <name type="scientific">Halorientalis persicus</name>
    <dbReference type="NCBI Taxonomy" id="1367881"/>
    <lineage>
        <taxon>Archaea</taxon>
        <taxon>Methanobacteriati</taxon>
        <taxon>Methanobacteriota</taxon>
        <taxon>Stenosarchaea group</taxon>
        <taxon>Halobacteria</taxon>
        <taxon>Halobacteriales</taxon>
        <taxon>Haloarculaceae</taxon>
        <taxon>Halorientalis</taxon>
    </lineage>
</organism>
<dbReference type="OrthoDB" id="230688at2157"/>
<dbReference type="InterPro" id="IPR013656">
    <property type="entry name" value="PAS_4"/>
</dbReference>
<dbReference type="Proteomes" id="UP000198775">
    <property type="component" value="Unassembled WGS sequence"/>
</dbReference>
<keyword evidence="4" id="KW-1185">Reference proteome</keyword>
<dbReference type="CDD" id="cd00130">
    <property type="entry name" value="PAS"/>
    <property type="match status" value="2"/>
</dbReference>
<dbReference type="InterPro" id="IPR000700">
    <property type="entry name" value="PAS-assoc_C"/>
</dbReference>
<evidence type="ECO:0000313" key="4">
    <source>
        <dbReference type="Proteomes" id="UP000198775"/>
    </source>
</evidence>
<feature type="domain" description="PAS" evidence="1">
    <location>
        <begin position="156"/>
        <end position="227"/>
    </location>
</feature>
<evidence type="ECO:0000259" key="1">
    <source>
        <dbReference type="PROSITE" id="PS50112"/>
    </source>
</evidence>
<protein>
    <submittedName>
        <fullName evidence="3">PAS domain S-box-containing protein</fullName>
    </submittedName>
</protein>
<dbReference type="AlphaFoldDB" id="A0A1H8TGI4"/>
<dbReference type="RefSeq" id="WP_092662916.1">
    <property type="nucleotide sequence ID" value="NZ_FOCX01000022.1"/>
</dbReference>
<accession>A0A1H8TGI4</accession>
<name>A0A1H8TGI4_9EURY</name>
<evidence type="ECO:0000313" key="3">
    <source>
        <dbReference type="EMBL" id="SEO90022.1"/>
    </source>
</evidence>
<sequence>MVQVGRGPLRVCYVGGGEEVADWIRAGFERVDPAVTVVVEETFEGGLERIAEAQQRIDPQMRSPLADTEEPFDCLVCTDDAEYDPVAFVDAVRKKQDELPIVLFAADGDEVLASDAISAGVDDYVTTDTEDPTGVLAEHVVDLCSAYREELSETRRGKRAQRLLAANPDMISVVRPGAAITYQNETITEVLGHSVDDLKGTVPYDRIHPDDWRRLREEFYDGVIDKERAPSAEFRIEDADGDWRWVEARGRNLLDEPLVNGFVVTTRAIDERKRREQDLEGYQRVVENVGDPVYLLDPDERLTWVNRAFLEHIGYDREFVEGAHVSRFMREEDLERGRELIADLLADRDRRWGVFEFATQTVDDEVRCYEANVAVITDEDDQFQGSVGVLRDVTERE</sequence>
<dbReference type="SMART" id="SM00086">
    <property type="entry name" value="PAC"/>
    <property type="match status" value="2"/>
</dbReference>
<feature type="domain" description="PAC" evidence="2">
    <location>
        <begin position="353"/>
        <end position="397"/>
    </location>
</feature>
<dbReference type="InterPro" id="IPR052155">
    <property type="entry name" value="Biofilm_reg_signaling"/>
</dbReference>
<dbReference type="Gene3D" id="3.30.450.20">
    <property type="entry name" value="PAS domain"/>
    <property type="match status" value="2"/>
</dbReference>
<feature type="domain" description="PAS" evidence="1">
    <location>
        <begin position="278"/>
        <end position="348"/>
    </location>
</feature>
<dbReference type="EMBL" id="FOCX01000022">
    <property type="protein sequence ID" value="SEO90022.1"/>
    <property type="molecule type" value="Genomic_DNA"/>
</dbReference>
<evidence type="ECO:0000259" key="2">
    <source>
        <dbReference type="PROSITE" id="PS50113"/>
    </source>
</evidence>
<dbReference type="Pfam" id="PF08448">
    <property type="entry name" value="PAS_4"/>
    <property type="match status" value="1"/>
</dbReference>
<dbReference type="PROSITE" id="PS50113">
    <property type="entry name" value="PAC"/>
    <property type="match status" value="2"/>
</dbReference>
<feature type="domain" description="PAC" evidence="2">
    <location>
        <begin position="230"/>
        <end position="281"/>
    </location>
</feature>
<dbReference type="SMART" id="SM00091">
    <property type="entry name" value="PAS"/>
    <property type="match status" value="2"/>
</dbReference>
<dbReference type="NCBIfam" id="TIGR00229">
    <property type="entry name" value="sensory_box"/>
    <property type="match status" value="2"/>
</dbReference>
<dbReference type="InterPro" id="IPR035965">
    <property type="entry name" value="PAS-like_dom_sf"/>
</dbReference>
<dbReference type="SUPFAM" id="SSF55785">
    <property type="entry name" value="PYP-like sensor domain (PAS domain)"/>
    <property type="match status" value="2"/>
</dbReference>